<dbReference type="Proteomes" id="UP000245119">
    <property type="component" value="Linkage Group LG5"/>
</dbReference>
<dbReference type="GO" id="GO:0005524">
    <property type="term" value="F:ATP binding"/>
    <property type="evidence" value="ECO:0007669"/>
    <property type="project" value="InterPro"/>
</dbReference>
<dbReference type="GO" id="GO:0044773">
    <property type="term" value="P:mitotic DNA damage checkpoint signaling"/>
    <property type="evidence" value="ECO:0007669"/>
    <property type="project" value="TreeGrafter"/>
</dbReference>
<dbReference type="OrthoDB" id="6139845at2759"/>
<dbReference type="Pfam" id="PF00069">
    <property type="entry name" value="Pkinase"/>
    <property type="match status" value="1"/>
</dbReference>
<dbReference type="STRING" id="400727.A0A2T7P859"/>
<dbReference type="SUPFAM" id="SSF56112">
    <property type="entry name" value="Protein kinase-like (PK-like)"/>
    <property type="match status" value="1"/>
</dbReference>
<organism evidence="2 3">
    <name type="scientific">Pomacea canaliculata</name>
    <name type="common">Golden apple snail</name>
    <dbReference type="NCBI Taxonomy" id="400727"/>
    <lineage>
        <taxon>Eukaryota</taxon>
        <taxon>Metazoa</taxon>
        <taxon>Spiralia</taxon>
        <taxon>Lophotrochozoa</taxon>
        <taxon>Mollusca</taxon>
        <taxon>Gastropoda</taxon>
        <taxon>Caenogastropoda</taxon>
        <taxon>Architaenioglossa</taxon>
        <taxon>Ampullarioidea</taxon>
        <taxon>Ampullariidae</taxon>
        <taxon>Pomacea</taxon>
    </lineage>
</organism>
<evidence type="ECO:0000313" key="2">
    <source>
        <dbReference type="EMBL" id="PVD29589.1"/>
    </source>
</evidence>
<dbReference type="Gene3D" id="1.10.510.10">
    <property type="entry name" value="Transferase(Phosphotransferase) domain 1"/>
    <property type="match status" value="1"/>
</dbReference>
<dbReference type="EMBL" id="PZQS01000005">
    <property type="protein sequence ID" value="PVD29589.1"/>
    <property type="molecule type" value="Genomic_DNA"/>
</dbReference>
<dbReference type="PANTHER" id="PTHR44167">
    <property type="entry name" value="OVARIAN-SPECIFIC SERINE/THREONINE-PROTEIN KINASE LOK-RELATED"/>
    <property type="match status" value="1"/>
</dbReference>
<keyword evidence="3" id="KW-1185">Reference proteome</keyword>
<dbReference type="InterPro" id="IPR000719">
    <property type="entry name" value="Prot_kinase_dom"/>
</dbReference>
<feature type="domain" description="Protein kinase" evidence="1">
    <location>
        <begin position="1"/>
        <end position="326"/>
    </location>
</feature>
<proteinExistence type="predicted"/>
<dbReference type="GO" id="GO:0005634">
    <property type="term" value="C:nucleus"/>
    <property type="evidence" value="ECO:0007669"/>
    <property type="project" value="TreeGrafter"/>
</dbReference>
<dbReference type="InterPro" id="IPR008271">
    <property type="entry name" value="Ser/Thr_kinase_AS"/>
</dbReference>
<comment type="caution">
    <text evidence="2">The sequence shown here is derived from an EMBL/GenBank/DDBJ whole genome shotgun (WGS) entry which is preliminary data.</text>
</comment>
<evidence type="ECO:0000313" key="3">
    <source>
        <dbReference type="Proteomes" id="UP000245119"/>
    </source>
</evidence>
<reference evidence="2 3" key="1">
    <citation type="submission" date="2018-04" db="EMBL/GenBank/DDBJ databases">
        <title>The genome of golden apple snail Pomacea canaliculata provides insight into stress tolerance and invasive adaptation.</title>
        <authorList>
            <person name="Liu C."/>
            <person name="Liu B."/>
            <person name="Ren Y."/>
            <person name="Zhang Y."/>
            <person name="Wang H."/>
            <person name="Li S."/>
            <person name="Jiang F."/>
            <person name="Yin L."/>
            <person name="Zhang G."/>
            <person name="Qian W."/>
            <person name="Fan W."/>
        </authorList>
    </citation>
    <scope>NUCLEOTIDE SEQUENCE [LARGE SCALE GENOMIC DNA]</scope>
    <source>
        <strain evidence="2">SZHN2017</strain>
        <tissue evidence="2">Muscle</tissue>
    </source>
</reference>
<dbReference type="GO" id="GO:0004674">
    <property type="term" value="F:protein serine/threonine kinase activity"/>
    <property type="evidence" value="ECO:0007669"/>
    <property type="project" value="TreeGrafter"/>
</dbReference>
<dbReference type="InterPro" id="IPR011009">
    <property type="entry name" value="Kinase-like_dom_sf"/>
</dbReference>
<dbReference type="PROSITE" id="PS00108">
    <property type="entry name" value="PROTEIN_KINASE_ST"/>
    <property type="match status" value="1"/>
</dbReference>
<accession>A0A2T7P859</accession>
<name>A0A2T7P859_POMCA</name>
<protein>
    <recommendedName>
        <fullName evidence="1">Protein kinase domain-containing protein</fullName>
    </recommendedName>
</protein>
<dbReference type="PROSITE" id="PS50011">
    <property type="entry name" value="PROTEIN_KINASE_DOM"/>
    <property type="match status" value="1"/>
</dbReference>
<dbReference type="AlphaFoldDB" id="A0A2T7P859"/>
<dbReference type="PANTHER" id="PTHR44167:SF24">
    <property type="entry name" value="SERINE_THREONINE-PROTEIN KINASE CHK2"/>
    <property type="match status" value="1"/>
</dbReference>
<evidence type="ECO:0000259" key="1">
    <source>
        <dbReference type="PROSITE" id="PS50011"/>
    </source>
</evidence>
<dbReference type="SMART" id="SM00220">
    <property type="entry name" value="S_TKc"/>
    <property type="match status" value="1"/>
</dbReference>
<gene>
    <name evidence="2" type="ORF">C0Q70_08843</name>
</gene>
<sequence>MMDSGQGSIAETVLLSPTQQALVVNPSSVLPPPEVQQCLALYNFSQHGQHKALPPLSDDEIDVHTFNVSGRVGSNEECVLQQMLRKSCEVIFHLGSVDIIMQDGGQPLYTFIEELQNRLIGPTASSCYYELVQDLTCQGFQALQYMHKHCLYHLDIKPDNILVDSTPENQFRLTLADFGSSMTGNQLMSFSMHLTPEYFAPELWQRLVSNYNKLKEEQFSPQASFDVYAMGLTVYFMCTRRHLLKFLERRKDNDRQTSFVFMAELMIKYANCIGEVATKGPFFHKPLPQLLHELLTNTLHADPNKRWTASNALECLSCDVACMSEVEEDKKEKEEVKLQVSTQVDNTVSRYAAESAVVQEAAGQSTVAIQNTSDCIIGSESFHSPQDINVFRRQKLERKVQIPASRDKLAVGAPANLPASFSQSMKATEAKSHTMLTNYCPMQLNSSLTLMELERVSHAAVQGNEGHGHPDLCLHETTLQNCVSDVATPAELCQAEEKPYGTLNQFGVQRDKNVAPGTNVLKLRGNQPLVFEGKSALEIITRPLAPDIFNDISPPETSLEEGGATYTPLANSKKGKTFASKGRVKPYDIKPTSGAVKHTKRMHFLEEQLCPTSTCFVAGSIAPTPVAHTKGEVTAKTLQFPKYGSSSISQFNVWSVETNEQVHHTVIRPLPVQPQDAFEINSPSEGSVQGPPFMQHQGGSIPNFDLLLGAPD</sequence>